<keyword evidence="3 5" id="KW-0238">DNA-binding</keyword>
<dbReference type="Pfam" id="PF13977">
    <property type="entry name" value="TetR_C_6"/>
    <property type="match status" value="1"/>
</dbReference>
<evidence type="ECO:0000313" key="7">
    <source>
        <dbReference type="EMBL" id="MBH0114555.1"/>
    </source>
</evidence>
<feature type="DNA-binding region" description="H-T-H motif" evidence="5">
    <location>
        <begin position="41"/>
        <end position="60"/>
    </location>
</feature>
<dbReference type="EMBL" id="JADZGI010000003">
    <property type="protein sequence ID" value="MBH0114555.1"/>
    <property type="molecule type" value="Genomic_DNA"/>
</dbReference>
<feature type="domain" description="HTH tetR-type" evidence="6">
    <location>
        <begin position="18"/>
        <end position="78"/>
    </location>
</feature>
<evidence type="ECO:0000259" key="6">
    <source>
        <dbReference type="PROSITE" id="PS50977"/>
    </source>
</evidence>
<keyword evidence="8" id="KW-1185">Reference proteome</keyword>
<dbReference type="InterPro" id="IPR009057">
    <property type="entry name" value="Homeodomain-like_sf"/>
</dbReference>
<evidence type="ECO:0000256" key="2">
    <source>
        <dbReference type="ARBA" id="ARBA00023015"/>
    </source>
</evidence>
<dbReference type="AlphaFoldDB" id="A0A931HEB2"/>
<dbReference type="SUPFAM" id="SSF46689">
    <property type="entry name" value="Homeodomain-like"/>
    <property type="match status" value="1"/>
</dbReference>
<dbReference type="InterPro" id="IPR050109">
    <property type="entry name" value="HTH-type_TetR-like_transc_reg"/>
</dbReference>
<dbReference type="PANTHER" id="PTHR30055">
    <property type="entry name" value="HTH-TYPE TRANSCRIPTIONAL REGULATOR RUTR"/>
    <property type="match status" value="1"/>
</dbReference>
<dbReference type="PANTHER" id="PTHR30055:SF234">
    <property type="entry name" value="HTH-TYPE TRANSCRIPTIONAL REGULATOR BETI"/>
    <property type="match status" value="1"/>
</dbReference>
<dbReference type="PRINTS" id="PR00455">
    <property type="entry name" value="HTHTETR"/>
</dbReference>
<organism evidence="7 8">
    <name type="scientific">Novosphingobium aureum</name>
    <dbReference type="NCBI Taxonomy" id="2792964"/>
    <lineage>
        <taxon>Bacteria</taxon>
        <taxon>Pseudomonadati</taxon>
        <taxon>Pseudomonadota</taxon>
        <taxon>Alphaproteobacteria</taxon>
        <taxon>Sphingomonadales</taxon>
        <taxon>Sphingomonadaceae</taxon>
        <taxon>Novosphingobium</taxon>
    </lineage>
</organism>
<dbReference type="GO" id="GO:0003700">
    <property type="term" value="F:DNA-binding transcription factor activity"/>
    <property type="evidence" value="ECO:0007669"/>
    <property type="project" value="TreeGrafter"/>
</dbReference>
<dbReference type="PROSITE" id="PS50977">
    <property type="entry name" value="HTH_TETR_2"/>
    <property type="match status" value="1"/>
</dbReference>
<dbReference type="GO" id="GO:0000976">
    <property type="term" value="F:transcription cis-regulatory region binding"/>
    <property type="evidence" value="ECO:0007669"/>
    <property type="project" value="TreeGrafter"/>
</dbReference>
<evidence type="ECO:0000256" key="1">
    <source>
        <dbReference type="ARBA" id="ARBA00022491"/>
    </source>
</evidence>
<accession>A0A931HEB2</accession>
<evidence type="ECO:0000313" key="8">
    <source>
        <dbReference type="Proteomes" id="UP000617634"/>
    </source>
</evidence>
<gene>
    <name evidence="7" type="ORF">I5E68_16530</name>
</gene>
<dbReference type="InterPro" id="IPR001647">
    <property type="entry name" value="HTH_TetR"/>
</dbReference>
<dbReference type="RefSeq" id="WP_197166050.1">
    <property type="nucleotide sequence ID" value="NZ_JADZGI010000003.1"/>
</dbReference>
<keyword evidence="1" id="KW-0678">Repressor</keyword>
<dbReference type="Gene3D" id="1.10.357.10">
    <property type="entry name" value="Tetracycline Repressor, domain 2"/>
    <property type="match status" value="1"/>
</dbReference>
<protein>
    <submittedName>
        <fullName evidence="7">TetR/AcrR family transcriptional regulator</fullName>
    </submittedName>
</protein>
<evidence type="ECO:0000256" key="5">
    <source>
        <dbReference type="PROSITE-ProRule" id="PRU00335"/>
    </source>
</evidence>
<dbReference type="Proteomes" id="UP000617634">
    <property type="component" value="Unassembled WGS sequence"/>
</dbReference>
<keyword evidence="4" id="KW-0804">Transcription</keyword>
<sequence>MPDQETTTQRPGIYTRGTETVDAILKAALQVLIEEGAEAFTIRRVATTCGLRVGNVSYHFPKKEMLVQVLLDDIMDSYHAKLEVNVRQPELSDEDRLKLVIVICLEDICSQRTTRLFTELWALANQNDFIAERVESFYAKVHEVIGEYVARLNPALSADEVHTLALFISASMEGTTPFLGFRKPWNAKMPAVIGISTHWFVDLVKSMKPGDIGRMTKAS</sequence>
<reference evidence="7" key="1">
    <citation type="submission" date="2020-11" db="EMBL/GenBank/DDBJ databases">
        <title>Novosphingobium aureum sp. nov., a marine bacterium isolated from sediment of a salt flat.</title>
        <authorList>
            <person name="Yoo Y."/>
            <person name="Kim J.-J."/>
        </authorList>
    </citation>
    <scope>NUCLEOTIDE SEQUENCE</scope>
    <source>
        <strain evidence="7">YJ-S2-02</strain>
    </source>
</reference>
<evidence type="ECO:0000256" key="4">
    <source>
        <dbReference type="ARBA" id="ARBA00023163"/>
    </source>
</evidence>
<comment type="caution">
    <text evidence="7">The sequence shown here is derived from an EMBL/GenBank/DDBJ whole genome shotgun (WGS) entry which is preliminary data.</text>
</comment>
<dbReference type="SUPFAM" id="SSF48498">
    <property type="entry name" value="Tetracyclin repressor-like, C-terminal domain"/>
    <property type="match status" value="1"/>
</dbReference>
<keyword evidence="2" id="KW-0805">Transcription regulation</keyword>
<evidence type="ECO:0000256" key="3">
    <source>
        <dbReference type="ARBA" id="ARBA00023125"/>
    </source>
</evidence>
<dbReference type="Pfam" id="PF00440">
    <property type="entry name" value="TetR_N"/>
    <property type="match status" value="1"/>
</dbReference>
<proteinExistence type="predicted"/>
<name>A0A931HEB2_9SPHN</name>
<dbReference type="InterPro" id="IPR039538">
    <property type="entry name" value="BetI_C"/>
</dbReference>
<dbReference type="InterPro" id="IPR036271">
    <property type="entry name" value="Tet_transcr_reg_TetR-rel_C_sf"/>
</dbReference>